<proteinExistence type="evidence at transcript level"/>
<reference evidence="5" key="2">
    <citation type="submission" date="2011-02" db="EMBL/GenBank/DDBJ databases">
        <authorList>
            <person name="Minge M.A."/>
        </authorList>
    </citation>
    <scope>NUCLEOTIDE SEQUENCE</scope>
    <source>
        <strain evidence="5">RCC1488</strain>
    </source>
</reference>
<dbReference type="AlphaFoldDB" id="F8LSX1"/>
<evidence type="ECO:0000256" key="2">
    <source>
        <dbReference type="ARBA" id="ARBA00023276"/>
    </source>
</evidence>
<dbReference type="Pfam" id="PF14870">
    <property type="entry name" value="PSII_BNR"/>
    <property type="match status" value="1"/>
</dbReference>
<sequence length="443" mass="47894">MQHPFFAEAGPESASSSGRYNSKSLVLISLLIGLGCVAFWSQSGLVKQPLPSISMSSIYSQPALSPTHGRLAKAPQPTQAWTRQLGPSFWQLTKSASMSLPFLQPVRAEGEAAEDSVPLSASSEFTHGRRDVLRTAGLAMAIEAGSLGRSAKAERIESWRKLEVPLDAEPKEIILYNITFDNKDPARGYLVRSKGTFLETTHGGKTWTPQSVGGLSRDELQGFRFTECSLKDGEGFIIGQPPILLHKKDASASWQRVPLSVKLPGNPAAIDALGNGKVELATDTGAIYASENAGKKWKAQVLEPIADTLNRVSSSGVQGASFYTGNIVSIQRGVDGSRIAVSSRGNFYLTWKPGDSAWLPHNRLVRRRIMSMGLRTENPSDGFWMTTAGGELFKTQADLDMAELPLDLPFEEIPINAGGRSIIDVNYLPDRKNVWAVGGGGII</sequence>
<feature type="non-terminal residue" evidence="5">
    <location>
        <position position="443"/>
    </location>
</feature>
<feature type="domain" description="Photosynthesis system II assembly factor Ycf48/Hcf136-like" evidence="4">
    <location>
        <begin position="154"/>
        <end position="441"/>
    </location>
</feature>
<dbReference type="Gene3D" id="2.130.10.10">
    <property type="entry name" value="YVTN repeat-like/Quinoprotein amine dehydrogenase"/>
    <property type="match status" value="1"/>
</dbReference>
<dbReference type="PANTHER" id="PTHR47199">
    <property type="entry name" value="PHOTOSYSTEM II STABILITY/ASSEMBLY FACTOR HCF136, CHLOROPLASTIC"/>
    <property type="match status" value="1"/>
</dbReference>
<organism evidence="5">
    <name type="scientific">Lepidodinium chlorophorum</name>
    <name type="common">Dinoflagellate</name>
    <name type="synonym">Gymnodinium chlorophorum</name>
    <dbReference type="NCBI Taxonomy" id="107758"/>
    <lineage>
        <taxon>Eukaryota</taxon>
        <taxon>Sar</taxon>
        <taxon>Alveolata</taxon>
        <taxon>Dinophyceae</taxon>
        <taxon>Gymnodiniales</taxon>
        <taxon>Gymnodiniaceae</taxon>
        <taxon>Lepidodinium</taxon>
    </lineage>
</organism>
<keyword evidence="1" id="KW-0602">Photosynthesis</keyword>
<keyword evidence="3" id="KW-0812">Transmembrane</keyword>
<name>F8LSX1_LEPCH</name>
<accession>F8LSX1</accession>
<keyword evidence="3" id="KW-0472">Membrane</keyword>
<keyword evidence="3" id="KW-1133">Transmembrane helix</keyword>
<evidence type="ECO:0000256" key="1">
    <source>
        <dbReference type="ARBA" id="ARBA00022531"/>
    </source>
</evidence>
<evidence type="ECO:0000259" key="4">
    <source>
        <dbReference type="Pfam" id="PF14870"/>
    </source>
</evidence>
<dbReference type="GO" id="GO:0015979">
    <property type="term" value="P:photosynthesis"/>
    <property type="evidence" value="ECO:0007669"/>
    <property type="project" value="UniProtKB-KW"/>
</dbReference>
<dbReference type="GO" id="GO:0009523">
    <property type="term" value="C:photosystem II"/>
    <property type="evidence" value="ECO:0007669"/>
    <property type="project" value="UniProtKB-KW"/>
</dbReference>
<evidence type="ECO:0000313" key="5">
    <source>
        <dbReference type="EMBL" id="CCC15102.1"/>
    </source>
</evidence>
<dbReference type="EMBL" id="FR874020">
    <property type="protein sequence ID" value="CCC15102.1"/>
    <property type="molecule type" value="mRNA"/>
</dbReference>
<evidence type="ECO:0000256" key="3">
    <source>
        <dbReference type="SAM" id="Phobius"/>
    </source>
</evidence>
<reference evidence="5" key="1">
    <citation type="journal article" date="2010" name="BMC Evol. Biol.">
        <title>A phylogenetic mosaic plastid proteome and unusual plastid-targeting signals in the green-colored dinoflagellate Lepidodinium chlorophorum.</title>
        <authorList>
            <person name="Minge M.A."/>
            <person name="Shalchian-Tabrizi K."/>
            <person name="Torresen O.K."/>
            <person name="Takishita K."/>
            <person name="Probert I."/>
            <person name="Inagaki Y."/>
            <person name="Klaveness D."/>
            <person name="Jakobsen K.S."/>
        </authorList>
    </citation>
    <scope>NUCLEOTIDE SEQUENCE</scope>
    <source>
        <strain evidence="5">RCC1488</strain>
    </source>
</reference>
<feature type="transmembrane region" description="Helical" evidence="3">
    <location>
        <begin position="25"/>
        <end position="45"/>
    </location>
</feature>
<dbReference type="PANTHER" id="PTHR47199:SF2">
    <property type="entry name" value="PHOTOSYSTEM II STABILITY_ASSEMBLY FACTOR HCF136, CHLOROPLASTIC"/>
    <property type="match status" value="1"/>
</dbReference>
<keyword evidence="2" id="KW-0604">Photosystem II</keyword>
<gene>
    <name evidence="5" type="primary">hcf</name>
</gene>
<dbReference type="InterPro" id="IPR028203">
    <property type="entry name" value="PSII_CF48-like_dom"/>
</dbReference>
<dbReference type="SUPFAM" id="SSF110296">
    <property type="entry name" value="Oligoxyloglucan reducing end-specific cellobiohydrolase"/>
    <property type="match status" value="1"/>
</dbReference>
<dbReference type="InterPro" id="IPR015943">
    <property type="entry name" value="WD40/YVTN_repeat-like_dom_sf"/>
</dbReference>
<protein>
    <submittedName>
        <fullName evidence="5">Photosystem II stability/assembly factor HCF136</fullName>
    </submittedName>
</protein>